<dbReference type="PANTHER" id="PTHR46564:SF1">
    <property type="entry name" value="TRANSPOSASE"/>
    <property type="match status" value="1"/>
</dbReference>
<organism evidence="2 3">
    <name type="scientific">Branchiostoma lanceolatum</name>
    <name type="common">Common lancelet</name>
    <name type="synonym">Amphioxus lanceolatum</name>
    <dbReference type="NCBI Taxonomy" id="7740"/>
    <lineage>
        <taxon>Eukaryota</taxon>
        <taxon>Metazoa</taxon>
        <taxon>Chordata</taxon>
        <taxon>Cephalochordata</taxon>
        <taxon>Leptocardii</taxon>
        <taxon>Amphioxiformes</taxon>
        <taxon>Branchiostomatidae</taxon>
        <taxon>Branchiostoma</taxon>
    </lineage>
</organism>
<dbReference type="InterPro" id="IPR009057">
    <property type="entry name" value="Homeodomain-like_sf"/>
</dbReference>
<evidence type="ECO:0000259" key="1">
    <source>
        <dbReference type="Pfam" id="PF13358"/>
    </source>
</evidence>
<keyword evidence="3" id="KW-1185">Reference proteome</keyword>
<gene>
    <name evidence="2" type="primary">Hypp4044</name>
    <name evidence="2" type="ORF">BLAG_LOCUS21725</name>
</gene>
<accession>A0A8K0A9W3</accession>
<evidence type="ECO:0000313" key="3">
    <source>
        <dbReference type="Proteomes" id="UP000838412"/>
    </source>
</evidence>
<dbReference type="GO" id="GO:0003676">
    <property type="term" value="F:nucleic acid binding"/>
    <property type="evidence" value="ECO:0007669"/>
    <property type="project" value="InterPro"/>
</dbReference>
<dbReference type="InterPro" id="IPR038717">
    <property type="entry name" value="Tc1-like_DDE_dom"/>
</dbReference>
<dbReference type="AlphaFoldDB" id="A0A8K0A9W3"/>
<feature type="domain" description="Tc1-like transposase DDE" evidence="1">
    <location>
        <begin position="164"/>
        <end position="298"/>
    </location>
</feature>
<protein>
    <submittedName>
        <fullName evidence="2">Hypp4044 protein</fullName>
    </submittedName>
</protein>
<dbReference type="Pfam" id="PF13358">
    <property type="entry name" value="DDE_3"/>
    <property type="match status" value="1"/>
</dbReference>
<dbReference type="SUPFAM" id="SSF46689">
    <property type="entry name" value="Homeodomain-like"/>
    <property type="match status" value="1"/>
</dbReference>
<dbReference type="InterPro" id="IPR036397">
    <property type="entry name" value="RNaseH_sf"/>
</dbReference>
<sequence length="333" mass="38399">MYRLNQNGGVYRSGTAYGNEKRLTVLRSYRSTNGCIARTARDNFCSETYVSSVVTRFVQTGELEHRQGHGDGGQRAPEYVRIYLETLVPVNPTLYIRELRQLVQDDLNLPPQDVPSESTICRWLAEDRLTLKVAARIPLERFTELNIQRREEFVEWRSHINSERIYFTDETGFDFHVDRRDRGRAPEGHQLPLVQFRNPGQKWSALATIGWNGLVNVLPIHGNFNREICDNCFRNYMAPFMERDSYLVMDNASIHNEADLVAIFAPLGITVVKLPPYSYDFNPIELVFGLVKSRLRRQPNAVAGNPALTIMDGFMSVSEVSIRNFYRRCRDAR</sequence>
<dbReference type="OrthoDB" id="5982928at2759"/>
<reference evidence="2" key="1">
    <citation type="submission" date="2022-01" db="EMBL/GenBank/DDBJ databases">
        <authorList>
            <person name="Braso-Vives M."/>
        </authorList>
    </citation>
    <scope>NUCLEOTIDE SEQUENCE</scope>
</reference>
<evidence type="ECO:0000313" key="2">
    <source>
        <dbReference type="EMBL" id="CAH1268949.1"/>
    </source>
</evidence>
<dbReference type="EMBL" id="OV696692">
    <property type="protein sequence ID" value="CAH1268949.1"/>
    <property type="molecule type" value="Genomic_DNA"/>
</dbReference>
<dbReference type="Proteomes" id="UP000838412">
    <property type="component" value="Chromosome 7"/>
</dbReference>
<dbReference type="Gene3D" id="3.30.420.10">
    <property type="entry name" value="Ribonuclease H-like superfamily/Ribonuclease H"/>
    <property type="match status" value="1"/>
</dbReference>
<name>A0A8K0A9W3_BRALA</name>
<proteinExistence type="predicted"/>
<dbReference type="PANTHER" id="PTHR46564">
    <property type="entry name" value="TRANSPOSASE"/>
    <property type="match status" value="1"/>
</dbReference>